<dbReference type="EMBL" id="JADGJW010000191">
    <property type="protein sequence ID" value="KAJ3222115.1"/>
    <property type="molecule type" value="Genomic_DNA"/>
</dbReference>
<evidence type="ECO:0000256" key="4">
    <source>
        <dbReference type="ARBA" id="ARBA00022846"/>
    </source>
</evidence>
<evidence type="ECO:0000256" key="8">
    <source>
        <dbReference type="ARBA" id="ARBA00023273"/>
    </source>
</evidence>
<dbReference type="InterPro" id="IPR008805">
    <property type="entry name" value="RIB43A"/>
</dbReference>
<evidence type="ECO:0000313" key="10">
    <source>
        <dbReference type="EMBL" id="KAJ3222115.1"/>
    </source>
</evidence>
<evidence type="ECO:0000256" key="7">
    <source>
        <dbReference type="ARBA" id="ARBA00023212"/>
    </source>
</evidence>
<name>A0AAD5XZ63_9FUNG</name>
<evidence type="ECO:0000256" key="5">
    <source>
        <dbReference type="ARBA" id="ARBA00023054"/>
    </source>
</evidence>
<sequence length="353" mass="42495">MYRVEIASDKLQQAAVDRRRRLDEERKNRLFDPKARIIGIDVKALEDQIKIKNEIKDWEKLRDDSFNNQMSDTNKLLMHLDHQMANQHRNNSKNLEDFRAEKQKVHERRDFDLYDPNALKKDLPGRVGDFDERLKHQSNLQKFEGEDLKSTERSLEQKQQMKTWSIQGMYERELKKKQEEKEKKEFEEYKEIVAAKSRALQRAMDKQKADTAKNDFLFNQKLSEEKRKKEEEFKLNETEKNFQEIIGQVNGEILTENPDSFNIGGGHKVRVDVFKGFNNYQKHEVLVVQDYQRREVEARRQHEREVELEWAYKQEVLNRASILMEQDSEKKRRELAIKIRKENELKAKEEKER</sequence>
<dbReference type="PANTHER" id="PTHR14517">
    <property type="entry name" value="RIB43A-RELATED"/>
    <property type="match status" value="1"/>
</dbReference>
<comment type="subcellular location">
    <subcellularLocation>
        <location evidence="1">Cytoplasm</location>
        <location evidence="1">Cytoskeleton</location>
        <location evidence="1">Flagellum axoneme</location>
    </subcellularLocation>
</comment>
<keyword evidence="5" id="KW-0175">Coiled coil</keyword>
<protein>
    <submittedName>
        <fullName evidence="10">Protein Tax-1</fullName>
    </submittedName>
</protein>
<evidence type="ECO:0000256" key="3">
    <source>
        <dbReference type="ARBA" id="ARBA00022490"/>
    </source>
</evidence>
<dbReference type="PANTHER" id="PTHR14517:SF6">
    <property type="entry name" value="RE41410P"/>
    <property type="match status" value="1"/>
</dbReference>
<evidence type="ECO:0000256" key="9">
    <source>
        <dbReference type="ARBA" id="ARBA00046435"/>
    </source>
</evidence>
<reference evidence="10" key="1">
    <citation type="submission" date="2020-05" db="EMBL/GenBank/DDBJ databases">
        <title>Phylogenomic resolution of chytrid fungi.</title>
        <authorList>
            <person name="Stajich J.E."/>
            <person name="Amses K."/>
            <person name="Simmons R."/>
            <person name="Seto K."/>
            <person name="Myers J."/>
            <person name="Bonds A."/>
            <person name="Quandt C.A."/>
            <person name="Barry K."/>
            <person name="Liu P."/>
            <person name="Grigoriev I."/>
            <person name="Longcore J.E."/>
            <person name="James T.Y."/>
        </authorList>
    </citation>
    <scope>NUCLEOTIDE SEQUENCE</scope>
    <source>
        <strain evidence="10">JEL0476</strain>
    </source>
</reference>
<evidence type="ECO:0000256" key="1">
    <source>
        <dbReference type="ARBA" id="ARBA00004611"/>
    </source>
</evidence>
<keyword evidence="3" id="KW-0963">Cytoplasm</keyword>
<keyword evidence="6" id="KW-0969">Cilium</keyword>
<evidence type="ECO:0000313" key="11">
    <source>
        <dbReference type="Proteomes" id="UP001211065"/>
    </source>
</evidence>
<dbReference type="Proteomes" id="UP001211065">
    <property type="component" value="Unassembled WGS sequence"/>
</dbReference>
<gene>
    <name evidence="10" type="primary">RIBC2</name>
    <name evidence="10" type="ORF">HK099_002694</name>
</gene>
<dbReference type="AlphaFoldDB" id="A0AAD5XZ63"/>
<keyword evidence="7" id="KW-0206">Cytoskeleton</keyword>
<dbReference type="Pfam" id="PF05914">
    <property type="entry name" value="RIB43A"/>
    <property type="match status" value="1"/>
</dbReference>
<comment type="caution">
    <text evidence="10">The sequence shown here is derived from an EMBL/GenBank/DDBJ whole genome shotgun (WGS) entry which is preliminary data.</text>
</comment>
<comment type="subunit">
    <text evidence="9">Microtubule inner protein component of sperm flagellar doublet microtubules.</text>
</comment>
<organism evidence="10 11">
    <name type="scientific">Clydaea vesicula</name>
    <dbReference type="NCBI Taxonomy" id="447962"/>
    <lineage>
        <taxon>Eukaryota</taxon>
        <taxon>Fungi</taxon>
        <taxon>Fungi incertae sedis</taxon>
        <taxon>Chytridiomycota</taxon>
        <taxon>Chytridiomycota incertae sedis</taxon>
        <taxon>Chytridiomycetes</taxon>
        <taxon>Lobulomycetales</taxon>
        <taxon>Lobulomycetaceae</taxon>
        <taxon>Clydaea</taxon>
    </lineage>
</organism>
<keyword evidence="4" id="KW-0282">Flagellum</keyword>
<evidence type="ECO:0000256" key="6">
    <source>
        <dbReference type="ARBA" id="ARBA00023069"/>
    </source>
</evidence>
<accession>A0AAD5XZ63</accession>
<keyword evidence="8" id="KW-0966">Cell projection</keyword>
<comment type="similarity">
    <text evidence="2">Belongs to the RIB43A family.</text>
</comment>
<evidence type="ECO:0000256" key="2">
    <source>
        <dbReference type="ARBA" id="ARBA00006875"/>
    </source>
</evidence>
<keyword evidence="11" id="KW-1185">Reference proteome</keyword>
<proteinExistence type="inferred from homology"/>